<dbReference type="InterPro" id="IPR012340">
    <property type="entry name" value="NA-bd_OB-fold"/>
</dbReference>
<organism evidence="1 2">
    <name type="scientific">Arachis hypogaea</name>
    <name type="common">Peanut</name>
    <dbReference type="NCBI Taxonomy" id="3818"/>
    <lineage>
        <taxon>Eukaryota</taxon>
        <taxon>Viridiplantae</taxon>
        <taxon>Streptophyta</taxon>
        <taxon>Embryophyta</taxon>
        <taxon>Tracheophyta</taxon>
        <taxon>Spermatophyta</taxon>
        <taxon>Magnoliopsida</taxon>
        <taxon>eudicotyledons</taxon>
        <taxon>Gunneridae</taxon>
        <taxon>Pentapetalae</taxon>
        <taxon>rosids</taxon>
        <taxon>fabids</taxon>
        <taxon>Fabales</taxon>
        <taxon>Fabaceae</taxon>
        <taxon>Papilionoideae</taxon>
        <taxon>50 kb inversion clade</taxon>
        <taxon>dalbergioids sensu lato</taxon>
        <taxon>Dalbergieae</taxon>
        <taxon>Pterocarpus clade</taxon>
        <taxon>Arachis</taxon>
    </lineage>
</organism>
<protein>
    <recommendedName>
        <fullName evidence="3">Replication factor A C-terminal domain-containing protein</fullName>
    </recommendedName>
</protein>
<keyword evidence="2" id="KW-1185">Reference proteome</keyword>
<reference evidence="1 2" key="1">
    <citation type="submission" date="2019-01" db="EMBL/GenBank/DDBJ databases">
        <title>Sequencing of cultivated peanut Arachis hypogaea provides insights into genome evolution and oil improvement.</title>
        <authorList>
            <person name="Chen X."/>
        </authorList>
    </citation>
    <scope>NUCLEOTIDE SEQUENCE [LARGE SCALE GENOMIC DNA]</scope>
    <source>
        <strain evidence="2">cv. Fuhuasheng</strain>
        <tissue evidence="1">Leaves</tissue>
    </source>
</reference>
<name>A0A444XT72_ARAHY</name>
<gene>
    <name evidence="1" type="ORF">Ahy_B09g098879</name>
</gene>
<accession>A0A444XT72</accession>
<dbReference type="AlphaFoldDB" id="A0A444XT72"/>
<comment type="caution">
    <text evidence="1">The sequence shown here is derived from an EMBL/GenBank/DDBJ whole genome shotgun (WGS) entry which is preliminary data.</text>
</comment>
<dbReference type="Proteomes" id="UP000289738">
    <property type="component" value="Chromosome B09"/>
</dbReference>
<dbReference type="EMBL" id="SDMP01000019">
    <property type="protein sequence ID" value="RYQ92666.1"/>
    <property type="molecule type" value="Genomic_DNA"/>
</dbReference>
<sequence>MHASVDIAGVMTGIEGERKYAEDDKLIDMLVIHIENDSLKLNVAVLGKMVDWIKVFVYCRETLQYLSVLSDKLAYVAEDEVLYSTETKIIKELRVAMDVRFYVVLAIILDVEPVPSWWYKSCVCSMKAEVNVDTYFCDGCNKDVNNVVDKYDSNWTYLCNLFIKSNVVM</sequence>
<evidence type="ECO:0008006" key="3">
    <source>
        <dbReference type="Google" id="ProtNLM"/>
    </source>
</evidence>
<evidence type="ECO:0000313" key="2">
    <source>
        <dbReference type="Proteomes" id="UP000289738"/>
    </source>
</evidence>
<evidence type="ECO:0000313" key="1">
    <source>
        <dbReference type="EMBL" id="RYQ92666.1"/>
    </source>
</evidence>
<proteinExistence type="predicted"/>
<dbReference type="Gene3D" id="2.40.50.140">
    <property type="entry name" value="Nucleic acid-binding proteins"/>
    <property type="match status" value="1"/>
</dbReference>